<dbReference type="EMBL" id="BQNB010020110">
    <property type="protein sequence ID" value="GJT92447.1"/>
    <property type="molecule type" value="Genomic_DNA"/>
</dbReference>
<evidence type="ECO:0000313" key="4">
    <source>
        <dbReference type="Proteomes" id="UP001151760"/>
    </source>
</evidence>
<evidence type="ECO:0000313" key="3">
    <source>
        <dbReference type="EMBL" id="GJT92447.1"/>
    </source>
</evidence>
<dbReference type="Proteomes" id="UP001151760">
    <property type="component" value="Unassembled WGS sequence"/>
</dbReference>
<feature type="region of interest" description="Disordered" evidence="2">
    <location>
        <begin position="227"/>
        <end position="247"/>
    </location>
</feature>
<protein>
    <recommendedName>
        <fullName evidence="5">Transposase (Putative), gypsy type</fullName>
    </recommendedName>
</protein>
<gene>
    <name evidence="3" type="ORF">Tco_1081292</name>
</gene>
<evidence type="ECO:0008006" key="5">
    <source>
        <dbReference type="Google" id="ProtNLM"/>
    </source>
</evidence>
<organism evidence="3 4">
    <name type="scientific">Tanacetum coccineum</name>
    <dbReference type="NCBI Taxonomy" id="301880"/>
    <lineage>
        <taxon>Eukaryota</taxon>
        <taxon>Viridiplantae</taxon>
        <taxon>Streptophyta</taxon>
        <taxon>Embryophyta</taxon>
        <taxon>Tracheophyta</taxon>
        <taxon>Spermatophyta</taxon>
        <taxon>Magnoliopsida</taxon>
        <taxon>eudicotyledons</taxon>
        <taxon>Gunneridae</taxon>
        <taxon>Pentapetalae</taxon>
        <taxon>asterids</taxon>
        <taxon>campanulids</taxon>
        <taxon>Asterales</taxon>
        <taxon>Asteraceae</taxon>
        <taxon>Asteroideae</taxon>
        <taxon>Anthemideae</taxon>
        <taxon>Anthemidinae</taxon>
        <taxon>Tanacetum</taxon>
    </lineage>
</organism>
<name>A0ABQ5HX46_9ASTR</name>
<reference evidence="3" key="1">
    <citation type="journal article" date="2022" name="Int. J. Mol. Sci.">
        <title>Draft Genome of Tanacetum Coccineum: Genomic Comparison of Closely Related Tanacetum-Family Plants.</title>
        <authorList>
            <person name="Yamashiro T."/>
            <person name="Shiraishi A."/>
            <person name="Nakayama K."/>
            <person name="Satake H."/>
        </authorList>
    </citation>
    <scope>NUCLEOTIDE SEQUENCE</scope>
</reference>
<reference evidence="3" key="2">
    <citation type="submission" date="2022-01" db="EMBL/GenBank/DDBJ databases">
        <authorList>
            <person name="Yamashiro T."/>
            <person name="Shiraishi A."/>
            <person name="Satake H."/>
            <person name="Nakayama K."/>
        </authorList>
    </citation>
    <scope>NUCLEOTIDE SEQUENCE</scope>
</reference>
<comment type="caution">
    <text evidence="3">The sequence shown here is derived from an EMBL/GenBank/DDBJ whole genome shotgun (WGS) entry which is preliminary data.</text>
</comment>
<keyword evidence="1" id="KW-0175">Coiled coil</keyword>
<sequence>MGNRVVVVRSASLTTARFVTSVDFSASGMRPRMGHDPCGCYPSLAAGRGPNVVYADMGWGWPWSVPVMRDLLPSSDIVDLPLMDKLNENSTLIRRYPKTFYMCFLDFMKFTDSFKVKVRERTLAEGEIPLLTETADMVVPPSAQTICIVNHTIVDELKEITGKKKRKSGQHDTGYESVVPHTEEFVYSSVTPTPERDYQDESISAHDENVRTRPALDRFVVLTSSSEHADTHTLNSPHVASPTPYVQSESKAVAAGMVNEVEGSSVLGNQTGTSSSAPGDASRNLVDHVPPPGYWASLCNQNDLEFLDRLNVNSAQHACMVSELHFRYEHEITIRERFEKKFVESSGIIQQRDIEIADLKSRLERPEGKAAEVGKFCGQVSRLEVAAAAKAEQFVGLSVQNTKLLGQVSSLESVRDGLKEKVAQLESECECLRGKVEGEAKLKERFLADVEIQRLAKRGSDLDAHLSKLSYQTDLATVISLAINQGIQQGLEVGIEHRKVRRELGAVATYDPGVKAKYEEAVGELENILLPFLDRMESYKDAPLEHIMASLYLEFLPVMKIKLLSSALEDSRPRAQKYKRDASSSLVVAEPIASSPYDSSLVPVIEECGTSSSLAATVTPLSSLAVTNYPISDVSMVKNVAYSELQNLSSTHDQQMSGHDDMFDTTLLDKLEDHQLYEPGSS</sequence>
<keyword evidence="4" id="KW-1185">Reference proteome</keyword>
<feature type="coiled-coil region" evidence="1">
    <location>
        <begin position="408"/>
        <end position="435"/>
    </location>
</feature>
<accession>A0ABQ5HX46</accession>
<evidence type="ECO:0000256" key="2">
    <source>
        <dbReference type="SAM" id="MobiDB-lite"/>
    </source>
</evidence>
<proteinExistence type="predicted"/>
<evidence type="ECO:0000256" key="1">
    <source>
        <dbReference type="SAM" id="Coils"/>
    </source>
</evidence>
<feature type="region of interest" description="Disordered" evidence="2">
    <location>
        <begin position="190"/>
        <end position="210"/>
    </location>
</feature>
<feature type="compositionally biased region" description="Basic and acidic residues" evidence="2">
    <location>
        <begin position="194"/>
        <end position="210"/>
    </location>
</feature>